<protein>
    <recommendedName>
        <fullName evidence="1">Gene product 88 domain-containing protein</fullName>
    </recommendedName>
</protein>
<reference evidence="2 3" key="2">
    <citation type="submission" date="2013-04" db="EMBL/GenBank/DDBJ databases">
        <authorList>
            <person name="Fiebig A."/>
            <person name="Pradella S."/>
            <person name="Wagner-Doebler I."/>
        </authorList>
    </citation>
    <scope>NUCLEOTIDE SEQUENCE [LARGE SCALE GENOMIC DNA]</scope>
    <source>
        <strain evidence="3">DSM 17067 / NCIMB 14079 / DFL-11</strain>
    </source>
</reference>
<evidence type="ECO:0000259" key="1">
    <source>
        <dbReference type="Pfam" id="PF17338"/>
    </source>
</evidence>
<organism evidence="2 3">
    <name type="scientific">Roseibium alexandrii (strain DSM 17067 / NCIMB 14079 / DFL-11)</name>
    <name type="common">Labrenzia alexandrii</name>
    <dbReference type="NCBI Taxonomy" id="244592"/>
    <lineage>
        <taxon>Bacteria</taxon>
        <taxon>Pseudomonadati</taxon>
        <taxon>Pseudomonadota</taxon>
        <taxon>Alphaproteobacteria</taxon>
        <taxon>Hyphomicrobiales</taxon>
        <taxon>Stappiaceae</taxon>
        <taxon>Roseibium</taxon>
    </lineage>
</organism>
<comment type="caution">
    <text evidence="2">The sequence shown here is derived from an EMBL/GenBank/DDBJ whole genome shotgun (WGS) entry which is preliminary data.</text>
</comment>
<dbReference type="Pfam" id="PF17338">
    <property type="entry name" value="GP88"/>
    <property type="match status" value="1"/>
</dbReference>
<sequence length="235" mass="26282">MKHLTKTELAVMAGRPLFMNKVKSVSDGMGKTERVIKKSTNTKLGKKVTKGHWAGMPIMTVTLEERTTCPRSCKHWADCYGNNMRNAVRYTYDQHLVEQMERDLEHYQAKHPDGFVVRLHVLGDFPDVAYVAQWAKWLGKFPALRVYGYTAHQIGTSIGDAIQSVRLCADGRFQIRISAGTDATNSALSEHDEQAPDLLESKQAFICPEQTGKTDTCGTCGLCWTSTKAVVFLTH</sequence>
<dbReference type="RefSeq" id="WP_008194479.1">
    <property type="nucleotide sequence ID" value="NZ_CM011002.1"/>
</dbReference>
<evidence type="ECO:0000313" key="2">
    <source>
        <dbReference type="EMBL" id="EEE46099.1"/>
    </source>
</evidence>
<feature type="domain" description="Gene product 88" evidence="1">
    <location>
        <begin position="38"/>
        <end position="225"/>
    </location>
</feature>
<dbReference type="InterPro" id="IPR020290">
    <property type="entry name" value="Gp88"/>
</dbReference>
<dbReference type="EMBL" id="ACCU02000003">
    <property type="protein sequence ID" value="EEE46099.1"/>
    <property type="molecule type" value="Genomic_DNA"/>
</dbReference>
<name>A0A5E8H2N3_ROSAD</name>
<dbReference type="AlphaFoldDB" id="A0A5E8H2N3"/>
<proteinExistence type="predicted"/>
<gene>
    <name evidence="2" type="ORF">SADFL11_3388</name>
</gene>
<dbReference type="Proteomes" id="UP000004703">
    <property type="component" value="Chromosome"/>
</dbReference>
<accession>A0A5E8H2N3</accession>
<reference evidence="2 3" key="1">
    <citation type="submission" date="2008-01" db="EMBL/GenBank/DDBJ databases">
        <authorList>
            <person name="Wagner-Dobler I."/>
            <person name="Ferriera S."/>
            <person name="Johnson J."/>
            <person name="Kravitz S."/>
            <person name="Beeson K."/>
            <person name="Sutton G."/>
            <person name="Rogers Y.-H."/>
            <person name="Friedman R."/>
            <person name="Frazier M."/>
            <person name="Venter J.C."/>
        </authorList>
    </citation>
    <scope>NUCLEOTIDE SEQUENCE [LARGE SCALE GENOMIC DNA]</scope>
    <source>
        <strain evidence="3">DSM 17067 / NCIMB 14079 / DFL-11</strain>
    </source>
</reference>
<evidence type="ECO:0000313" key="3">
    <source>
        <dbReference type="Proteomes" id="UP000004703"/>
    </source>
</evidence>